<dbReference type="EMBL" id="VUMN01000038">
    <property type="protein sequence ID" value="MSS59591.1"/>
    <property type="molecule type" value="Genomic_DNA"/>
</dbReference>
<sequence>MTNMSITIDSGAYPEFIDNSSGHSDHHANNGGIAHSGRLGQTPSLEQVPILGHVAILLQLLTPASHHPTNLASVPAVPASRNIRNVSVEDVDDKDIAARINGLLELL</sequence>
<feature type="region of interest" description="Disordered" evidence="1">
    <location>
        <begin position="17"/>
        <end position="40"/>
    </location>
</feature>
<accession>A0A7X2NU51</accession>
<evidence type="ECO:0000313" key="3">
    <source>
        <dbReference type="Proteomes" id="UP000461880"/>
    </source>
</evidence>
<reference evidence="2 3" key="1">
    <citation type="submission" date="2019-08" db="EMBL/GenBank/DDBJ databases">
        <title>In-depth cultivation of the pig gut microbiome towards novel bacterial diversity and tailored functional studies.</title>
        <authorList>
            <person name="Wylensek D."/>
            <person name="Hitch T.C.A."/>
            <person name="Clavel T."/>
        </authorList>
    </citation>
    <scope>NUCLEOTIDE SEQUENCE [LARGE SCALE GENOMIC DNA]</scope>
    <source>
        <strain evidence="2 3">Oil+RF-744-GAM-WT-6</strain>
    </source>
</reference>
<protein>
    <submittedName>
        <fullName evidence="2">Uncharacterized protein</fullName>
    </submittedName>
</protein>
<organism evidence="2 3">
    <name type="scientific">Stecheria intestinalis</name>
    <dbReference type="NCBI Taxonomy" id="2606630"/>
    <lineage>
        <taxon>Bacteria</taxon>
        <taxon>Bacillati</taxon>
        <taxon>Bacillota</taxon>
        <taxon>Erysipelotrichia</taxon>
        <taxon>Erysipelotrichales</taxon>
        <taxon>Erysipelotrichaceae</taxon>
        <taxon>Stecheria</taxon>
    </lineage>
</organism>
<keyword evidence="3" id="KW-1185">Reference proteome</keyword>
<dbReference type="AlphaFoldDB" id="A0A7X2NU51"/>
<dbReference type="RefSeq" id="WP_154505836.1">
    <property type="nucleotide sequence ID" value="NZ_VUMN01000038.1"/>
</dbReference>
<evidence type="ECO:0000313" key="2">
    <source>
        <dbReference type="EMBL" id="MSS59591.1"/>
    </source>
</evidence>
<gene>
    <name evidence="2" type="ORF">FYJ51_11880</name>
</gene>
<comment type="caution">
    <text evidence="2">The sequence shown here is derived from an EMBL/GenBank/DDBJ whole genome shotgun (WGS) entry which is preliminary data.</text>
</comment>
<evidence type="ECO:0000256" key="1">
    <source>
        <dbReference type="SAM" id="MobiDB-lite"/>
    </source>
</evidence>
<name>A0A7X2NU51_9FIRM</name>
<proteinExistence type="predicted"/>
<dbReference type="Proteomes" id="UP000461880">
    <property type="component" value="Unassembled WGS sequence"/>
</dbReference>